<comment type="caution">
    <text evidence="2">The sequence shown here is derived from an EMBL/GenBank/DDBJ whole genome shotgun (WGS) entry which is preliminary data.</text>
</comment>
<dbReference type="InterPro" id="IPR002178">
    <property type="entry name" value="PTS_EIIA_type-2_dom"/>
</dbReference>
<dbReference type="AlphaFoldDB" id="A0A2V2EYN3"/>
<organism evidence="2 3">
    <name type="scientific">Dielma fastidiosa</name>
    <dbReference type="NCBI Taxonomy" id="1034346"/>
    <lineage>
        <taxon>Bacteria</taxon>
        <taxon>Bacillati</taxon>
        <taxon>Bacillota</taxon>
        <taxon>Erysipelotrichia</taxon>
        <taxon>Erysipelotrichales</taxon>
        <taxon>Erysipelotrichaceae</taxon>
        <taxon>Dielma</taxon>
    </lineage>
</organism>
<dbReference type="GeneID" id="94440666"/>
<dbReference type="InterPro" id="IPR051541">
    <property type="entry name" value="PTS_SugarTrans_NitroReg"/>
</dbReference>
<dbReference type="Gene3D" id="3.40.930.10">
    <property type="entry name" value="Mannitol-specific EII, Chain A"/>
    <property type="match status" value="1"/>
</dbReference>
<dbReference type="PANTHER" id="PTHR47738">
    <property type="entry name" value="PTS SYSTEM FRUCTOSE-LIKE EIIA COMPONENT-RELATED"/>
    <property type="match status" value="1"/>
</dbReference>
<sequence length="157" mass="17599">MKLTDVTNEKLVMIDTEFNSKEECIDALCERLAQAGKIKNIDDFKQAVREREDLCSTYCTMEIAIPHGITSTVLSSSLCFLKNKQCFDWDGDGETPVRYLFLIAVSGDNHTGENNEHMAILSKIATLTIEDDFRAALADLKSADEFINLLNGIEKEN</sequence>
<reference evidence="2 3" key="1">
    <citation type="submission" date="2018-05" db="EMBL/GenBank/DDBJ databases">
        <title>Genomic Encyclopedia of Type Strains, Phase IV (KMG-IV): sequencing the most valuable type-strain genomes for metagenomic binning, comparative biology and taxonomic classification.</title>
        <authorList>
            <person name="Goeker M."/>
        </authorList>
    </citation>
    <scope>NUCLEOTIDE SEQUENCE [LARGE SCALE GENOMIC DNA]</scope>
    <source>
        <strain evidence="2 3">JC118</strain>
    </source>
</reference>
<dbReference type="PANTHER" id="PTHR47738:SF2">
    <property type="entry name" value="PTS SYSTEM FRUCTOSE-LIKE EIIA COMPONENT"/>
    <property type="match status" value="1"/>
</dbReference>
<evidence type="ECO:0000313" key="2">
    <source>
        <dbReference type="EMBL" id="PXX78591.1"/>
    </source>
</evidence>
<name>A0A2V2EYN3_9FIRM</name>
<keyword evidence="3" id="KW-1185">Reference proteome</keyword>
<evidence type="ECO:0000313" key="3">
    <source>
        <dbReference type="Proteomes" id="UP000247612"/>
    </source>
</evidence>
<dbReference type="InterPro" id="IPR016152">
    <property type="entry name" value="PTrfase/Anion_transptr"/>
</dbReference>
<dbReference type="EMBL" id="QJKH01000007">
    <property type="protein sequence ID" value="PXX78591.1"/>
    <property type="molecule type" value="Genomic_DNA"/>
</dbReference>
<dbReference type="RefSeq" id="WP_022939196.1">
    <property type="nucleotide sequence ID" value="NZ_CABKRQ010000008.1"/>
</dbReference>
<protein>
    <submittedName>
        <fullName evidence="2">PTS system IIA component (Fru family)</fullName>
    </submittedName>
</protein>
<dbReference type="STRING" id="1034346.GCA_000313565_02921"/>
<dbReference type="SUPFAM" id="SSF55804">
    <property type="entry name" value="Phoshotransferase/anion transport protein"/>
    <property type="match status" value="1"/>
</dbReference>
<proteinExistence type="predicted"/>
<dbReference type="Proteomes" id="UP000247612">
    <property type="component" value="Unassembled WGS sequence"/>
</dbReference>
<dbReference type="CDD" id="cd00211">
    <property type="entry name" value="PTS_IIA_fru"/>
    <property type="match status" value="1"/>
</dbReference>
<gene>
    <name evidence="2" type="ORF">DES51_107132</name>
</gene>
<accession>A0A2V2EYN3</accession>
<dbReference type="Pfam" id="PF00359">
    <property type="entry name" value="PTS_EIIA_2"/>
    <property type="match status" value="1"/>
</dbReference>
<dbReference type="PROSITE" id="PS51094">
    <property type="entry name" value="PTS_EIIA_TYPE_2"/>
    <property type="match status" value="1"/>
</dbReference>
<evidence type="ECO:0000259" key="1">
    <source>
        <dbReference type="PROSITE" id="PS51094"/>
    </source>
</evidence>
<feature type="domain" description="PTS EIIA type-2" evidence="1">
    <location>
        <begin position="5"/>
        <end position="153"/>
    </location>
</feature>
<dbReference type="OrthoDB" id="95460at2"/>